<dbReference type="PANTHER" id="PTHR45873">
    <property type="entry name" value="DNA POLYMERASE ETA"/>
    <property type="match status" value="1"/>
</dbReference>
<proteinExistence type="predicted"/>
<evidence type="ECO:0000313" key="10">
    <source>
        <dbReference type="EMBL" id="KAK4133433.1"/>
    </source>
</evidence>
<sequence>MSSPSRSFGASSQAGASERRSQFTYRNLSQMASYTTSCPLRVIAHVDLDCFYAQAEMVRLGIPEDQPLAVQQW</sequence>
<evidence type="ECO:0000256" key="3">
    <source>
        <dbReference type="ARBA" id="ARBA00022679"/>
    </source>
</evidence>
<dbReference type="Gene3D" id="3.40.1170.60">
    <property type="match status" value="1"/>
</dbReference>
<comment type="caution">
    <text evidence="10">The sequence shown here is derived from an EMBL/GenBank/DDBJ whole genome shotgun (WGS) entry which is preliminary data.</text>
</comment>
<organism evidence="10 11">
    <name type="scientific">Trichocladium antarcticum</name>
    <dbReference type="NCBI Taxonomy" id="1450529"/>
    <lineage>
        <taxon>Eukaryota</taxon>
        <taxon>Fungi</taxon>
        <taxon>Dikarya</taxon>
        <taxon>Ascomycota</taxon>
        <taxon>Pezizomycotina</taxon>
        <taxon>Sordariomycetes</taxon>
        <taxon>Sordariomycetidae</taxon>
        <taxon>Sordariales</taxon>
        <taxon>Chaetomiaceae</taxon>
        <taxon>Trichocladium</taxon>
    </lineage>
</organism>
<dbReference type="GO" id="GO:0005739">
    <property type="term" value="C:mitochondrion"/>
    <property type="evidence" value="ECO:0007669"/>
    <property type="project" value="UniProtKB-SubCell"/>
</dbReference>
<evidence type="ECO:0000256" key="2">
    <source>
        <dbReference type="ARBA" id="ARBA00004173"/>
    </source>
</evidence>
<keyword evidence="6" id="KW-0496">Mitochondrion</keyword>
<dbReference type="PANTHER" id="PTHR45873:SF1">
    <property type="entry name" value="DNA POLYMERASE ETA"/>
    <property type="match status" value="1"/>
</dbReference>
<evidence type="ECO:0000256" key="4">
    <source>
        <dbReference type="ARBA" id="ARBA00022723"/>
    </source>
</evidence>
<reference evidence="10" key="2">
    <citation type="submission" date="2023-05" db="EMBL/GenBank/DDBJ databases">
        <authorList>
            <consortium name="Lawrence Berkeley National Laboratory"/>
            <person name="Steindorff A."/>
            <person name="Hensen N."/>
            <person name="Bonometti L."/>
            <person name="Westerberg I."/>
            <person name="Brannstrom I.O."/>
            <person name="Guillou S."/>
            <person name="Cros-Aarteil S."/>
            <person name="Calhoun S."/>
            <person name="Haridas S."/>
            <person name="Kuo A."/>
            <person name="Mondo S."/>
            <person name="Pangilinan J."/>
            <person name="Riley R."/>
            <person name="Labutti K."/>
            <person name="Andreopoulos B."/>
            <person name="Lipzen A."/>
            <person name="Chen C."/>
            <person name="Yanf M."/>
            <person name="Daum C."/>
            <person name="Ng V."/>
            <person name="Clum A."/>
            <person name="Ohm R."/>
            <person name="Martin F."/>
            <person name="Silar P."/>
            <person name="Natvig D."/>
            <person name="Lalanne C."/>
            <person name="Gautier V."/>
            <person name="Ament-Velasquez S.L."/>
            <person name="Kruys A."/>
            <person name="Hutchinson M.I."/>
            <person name="Powell A.J."/>
            <person name="Barry K."/>
            <person name="Miller A.N."/>
            <person name="Grigoriev I.V."/>
            <person name="Debuchy R."/>
            <person name="Gladieux P."/>
            <person name="Thoren M.H."/>
            <person name="Johannesson H."/>
        </authorList>
    </citation>
    <scope>NUCLEOTIDE SEQUENCE</scope>
    <source>
        <strain evidence="10">CBS 123565</strain>
    </source>
</reference>
<dbReference type="GO" id="GO:0005657">
    <property type="term" value="C:replication fork"/>
    <property type="evidence" value="ECO:0007669"/>
    <property type="project" value="TreeGrafter"/>
</dbReference>
<evidence type="ECO:0000256" key="7">
    <source>
        <dbReference type="ARBA" id="ARBA00023204"/>
    </source>
</evidence>
<evidence type="ECO:0000256" key="1">
    <source>
        <dbReference type="ARBA" id="ARBA00004123"/>
    </source>
</evidence>
<protein>
    <recommendedName>
        <fullName evidence="12">UmuC domain-containing protein</fullName>
    </recommendedName>
</protein>
<evidence type="ECO:0000256" key="5">
    <source>
        <dbReference type="ARBA" id="ARBA00022763"/>
    </source>
</evidence>
<evidence type="ECO:0000256" key="6">
    <source>
        <dbReference type="ARBA" id="ARBA00023128"/>
    </source>
</evidence>
<dbReference type="GO" id="GO:0035861">
    <property type="term" value="C:site of double-strand break"/>
    <property type="evidence" value="ECO:0007669"/>
    <property type="project" value="TreeGrafter"/>
</dbReference>
<dbReference type="InterPro" id="IPR043502">
    <property type="entry name" value="DNA/RNA_pol_sf"/>
</dbReference>
<dbReference type="GO" id="GO:0005634">
    <property type="term" value="C:nucleus"/>
    <property type="evidence" value="ECO:0007669"/>
    <property type="project" value="UniProtKB-SubCell"/>
</dbReference>
<evidence type="ECO:0000313" key="11">
    <source>
        <dbReference type="Proteomes" id="UP001304895"/>
    </source>
</evidence>
<evidence type="ECO:0008006" key="12">
    <source>
        <dbReference type="Google" id="ProtNLM"/>
    </source>
</evidence>
<dbReference type="GO" id="GO:0042276">
    <property type="term" value="P:error-prone translesion synthesis"/>
    <property type="evidence" value="ECO:0007669"/>
    <property type="project" value="TreeGrafter"/>
</dbReference>
<dbReference type="EMBL" id="MU853412">
    <property type="protein sequence ID" value="KAK4133433.1"/>
    <property type="molecule type" value="Genomic_DNA"/>
</dbReference>
<keyword evidence="7" id="KW-0234">DNA repair</keyword>
<name>A0AAN6ZD49_9PEZI</name>
<dbReference type="GO" id="GO:0006281">
    <property type="term" value="P:DNA repair"/>
    <property type="evidence" value="ECO:0007669"/>
    <property type="project" value="UniProtKB-KW"/>
</dbReference>
<feature type="compositionally biased region" description="Polar residues" evidence="9">
    <location>
        <begin position="1"/>
        <end position="15"/>
    </location>
</feature>
<keyword evidence="3" id="KW-0808">Transferase</keyword>
<keyword evidence="4" id="KW-0479">Metal-binding</keyword>
<dbReference type="GO" id="GO:0009314">
    <property type="term" value="P:response to radiation"/>
    <property type="evidence" value="ECO:0007669"/>
    <property type="project" value="TreeGrafter"/>
</dbReference>
<gene>
    <name evidence="10" type="ORF">BT67DRAFT_442879</name>
</gene>
<feature type="region of interest" description="Disordered" evidence="9">
    <location>
        <begin position="1"/>
        <end position="20"/>
    </location>
</feature>
<evidence type="ECO:0000256" key="8">
    <source>
        <dbReference type="ARBA" id="ARBA00023242"/>
    </source>
</evidence>
<dbReference type="Proteomes" id="UP001304895">
    <property type="component" value="Unassembled WGS sequence"/>
</dbReference>
<dbReference type="SUPFAM" id="SSF56672">
    <property type="entry name" value="DNA/RNA polymerases"/>
    <property type="match status" value="1"/>
</dbReference>
<dbReference type="GO" id="GO:0046872">
    <property type="term" value="F:metal ion binding"/>
    <property type="evidence" value="ECO:0007669"/>
    <property type="project" value="UniProtKB-KW"/>
</dbReference>
<dbReference type="AlphaFoldDB" id="A0AAN6ZD49"/>
<keyword evidence="11" id="KW-1185">Reference proteome</keyword>
<dbReference type="InterPro" id="IPR052230">
    <property type="entry name" value="DNA_polymerase_eta"/>
</dbReference>
<accession>A0AAN6ZD49</accession>
<keyword evidence="8" id="KW-0539">Nucleus</keyword>
<evidence type="ECO:0000256" key="9">
    <source>
        <dbReference type="SAM" id="MobiDB-lite"/>
    </source>
</evidence>
<dbReference type="GO" id="GO:0003887">
    <property type="term" value="F:DNA-directed DNA polymerase activity"/>
    <property type="evidence" value="ECO:0007669"/>
    <property type="project" value="TreeGrafter"/>
</dbReference>
<reference evidence="10" key="1">
    <citation type="journal article" date="2023" name="Mol. Phylogenet. Evol.">
        <title>Genome-scale phylogeny and comparative genomics of the fungal order Sordariales.</title>
        <authorList>
            <person name="Hensen N."/>
            <person name="Bonometti L."/>
            <person name="Westerberg I."/>
            <person name="Brannstrom I.O."/>
            <person name="Guillou S."/>
            <person name="Cros-Aarteil S."/>
            <person name="Calhoun S."/>
            <person name="Haridas S."/>
            <person name="Kuo A."/>
            <person name="Mondo S."/>
            <person name="Pangilinan J."/>
            <person name="Riley R."/>
            <person name="LaButti K."/>
            <person name="Andreopoulos B."/>
            <person name="Lipzen A."/>
            <person name="Chen C."/>
            <person name="Yan M."/>
            <person name="Daum C."/>
            <person name="Ng V."/>
            <person name="Clum A."/>
            <person name="Steindorff A."/>
            <person name="Ohm R.A."/>
            <person name="Martin F."/>
            <person name="Silar P."/>
            <person name="Natvig D.O."/>
            <person name="Lalanne C."/>
            <person name="Gautier V."/>
            <person name="Ament-Velasquez S.L."/>
            <person name="Kruys A."/>
            <person name="Hutchinson M.I."/>
            <person name="Powell A.J."/>
            <person name="Barry K."/>
            <person name="Miller A.N."/>
            <person name="Grigoriev I.V."/>
            <person name="Debuchy R."/>
            <person name="Gladieux P."/>
            <person name="Hiltunen Thoren M."/>
            <person name="Johannesson H."/>
        </authorList>
    </citation>
    <scope>NUCLEOTIDE SEQUENCE</scope>
    <source>
        <strain evidence="10">CBS 123565</strain>
    </source>
</reference>
<keyword evidence="5" id="KW-0227">DNA damage</keyword>
<comment type="subcellular location">
    <subcellularLocation>
        <location evidence="2">Mitochondrion</location>
    </subcellularLocation>
    <subcellularLocation>
        <location evidence="1">Nucleus</location>
    </subcellularLocation>
</comment>